<dbReference type="Proteomes" id="UP001240447">
    <property type="component" value="Unassembled WGS sequence"/>
</dbReference>
<reference evidence="12 13" key="1">
    <citation type="submission" date="2023-07" db="EMBL/GenBank/DDBJ databases">
        <title>Sequencing the genomes of 1000 actinobacteria strains.</title>
        <authorList>
            <person name="Klenk H.-P."/>
        </authorList>
    </citation>
    <scope>NUCLEOTIDE SEQUENCE [LARGE SCALE GENOMIC DNA]</scope>
    <source>
        <strain evidence="12 13">GD13</strain>
    </source>
</reference>
<dbReference type="Pfam" id="PF02518">
    <property type="entry name" value="HATPase_c"/>
    <property type="match status" value="1"/>
</dbReference>
<evidence type="ECO:0000259" key="11">
    <source>
        <dbReference type="Pfam" id="PF07730"/>
    </source>
</evidence>
<comment type="caution">
    <text evidence="12">The sequence shown here is derived from an EMBL/GenBank/DDBJ whole genome shotgun (WGS) entry which is preliminary data.</text>
</comment>
<feature type="transmembrane region" description="Helical" evidence="9">
    <location>
        <begin position="127"/>
        <end position="147"/>
    </location>
</feature>
<gene>
    <name evidence="12" type="ORF">J2S59_003553</name>
</gene>
<dbReference type="InterPro" id="IPR003594">
    <property type="entry name" value="HATPase_dom"/>
</dbReference>
<comment type="catalytic activity">
    <reaction evidence="1">
        <text>ATP + protein L-histidine = ADP + protein N-phospho-L-histidine.</text>
        <dbReference type="EC" id="2.7.13.3"/>
    </reaction>
</comment>
<keyword evidence="6 12" id="KW-0418">Kinase</keyword>
<dbReference type="Pfam" id="PF07730">
    <property type="entry name" value="HisKA_3"/>
    <property type="match status" value="1"/>
</dbReference>
<sequence length="435" mass="47777">MRWLRAFLGWDDPWRRPRPTRQQIEQDAWLGLGLVLLGVIALEALRAVAMGSAINDRVVEGYLWTLLMTVPLAVRRLMPITVMIVCSATYYVMGERLFPVAYSVVVQIALFMAIYTAWAWARHRRRLLVATGVMVLGMFGWLLQAMLTEVPDAGDSWMPASVGAAITSLGVNVAFFFGAIAWGQVSHRSARNRELLHEQTAQLRLQQEREASRALDDMRLGIARDLHDVVAHHVTAIGIQAAAARHVLDRDPAKSAGALAAIESSSREAVAEMHRMVGLLRSVSDDDGDDESWRLGLVELERWVSSNPGPPALHWRTVGEPWPVPESVQSSLYRVAQEAVANIRQHSTARRADVVLRYVRSGAQPAVELEVLDDGAPSGRQVPGKTSCGFGLQGIRERADAHGGEVEAGPRPEGGWRVRVRIPVPASPSSTGDTP</sequence>
<evidence type="ECO:0000259" key="10">
    <source>
        <dbReference type="Pfam" id="PF02518"/>
    </source>
</evidence>
<name>A0ABT9NTK7_9ACTN</name>
<organism evidence="12 13">
    <name type="scientific">Nocardioides massiliensis</name>
    <dbReference type="NCBI Taxonomy" id="1325935"/>
    <lineage>
        <taxon>Bacteria</taxon>
        <taxon>Bacillati</taxon>
        <taxon>Actinomycetota</taxon>
        <taxon>Actinomycetes</taxon>
        <taxon>Propionibacteriales</taxon>
        <taxon>Nocardioidaceae</taxon>
        <taxon>Nocardioides</taxon>
    </lineage>
</organism>
<evidence type="ECO:0000256" key="6">
    <source>
        <dbReference type="ARBA" id="ARBA00022777"/>
    </source>
</evidence>
<evidence type="ECO:0000256" key="9">
    <source>
        <dbReference type="SAM" id="Phobius"/>
    </source>
</evidence>
<dbReference type="PANTHER" id="PTHR24421:SF10">
    <property type="entry name" value="NITRATE_NITRITE SENSOR PROTEIN NARQ"/>
    <property type="match status" value="1"/>
</dbReference>
<keyword evidence="4" id="KW-0808">Transferase</keyword>
<dbReference type="Gene3D" id="3.30.565.10">
    <property type="entry name" value="Histidine kinase-like ATPase, C-terminal domain"/>
    <property type="match status" value="1"/>
</dbReference>
<accession>A0ABT9NTK7</accession>
<keyword evidence="3" id="KW-0597">Phosphoprotein</keyword>
<dbReference type="InterPro" id="IPR050482">
    <property type="entry name" value="Sensor_HK_TwoCompSys"/>
</dbReference>
<proteinExistence type="predicted"/>
<evidence type="ECO:0000313" key="13">
    <source>
        <dbReference type="Proteomes" id="UP001240447"/>
    </source>
</evidence>
<feature type="transmembrane region" description="Helical" evidence="9">
    <location>
        <begin position="28"/>
        <end position="49"/>
    </location>
</feature>
<keyword evidence="7" id="KW-0067">ATP-binding</keyword>
<dbReference type="RefSeq" id="WP_068124075.1">
    <property type="nucleotide sequence ID" value="NZ_CCXJ01000685.1"/>
</dbReference>
<dbReference type="EC" id="2.7.13.3" evidence="2"/>
<keyword evidence="5" id="KW-0547">Nucleotide-binding</keyword>
<evidence type="ECO:0000313" key="12">
    <source>
        <dbReference type="EMBL" id="MDP9823744.1"/>
    </source>
</evidence>
<keyword evidence="13" id="KW-1185">Reference proteome</keyword>
<keyword evidence="8" id="KW-0902">Two-component regulatory system</keyword>
<evidence type="ECO:0000256" key="3">
    <source>
        <dbReference type="ARBA" id="ARBA00022553"/>
    </source>
</evidence>
<feature type="transmembrane region" description="Helical" evidence="9">
    <location>
        <begin position="99"/>
        <end position="120"/>
    </location>
</feature>
<keyword evidence="9" id="KW-0472">Membrane</keyword>
<dbReference type="SUPFAM" id="SSF55874">
    <property type="entry name" value="ATPase domain of HSP90 chaperone/DNA topoisomerase II/histidine kinase"/>
    <property type="match status" value="1"/>
</dbReference>
<protein>
    <recommendedName>
        <fullName evidence="2">histidine kinase</fullName>
        <ecNumber evidence="2">2.7.13.3</ecNumber>
    </recommendedName>
</protein>
<dbReference type="InterPro" id="IPR036890">
    <property type="entry name" value="HATPase_C_sf"/>
</dbReference>
<evidence type="ECO:0000256" key="2">
    <source>
        <dbReference type="ARBA" id="ARBA00012438"/>
    </source>
</evidence>
<keyword evidence="9" id="KW-1133">Transmembrane helix</keyword>
<dbReference type="InterPro" id="IPR011712">
    <property type="entry name" value="Sig_transdc_His_kin_sub3_dim/P"/>
</dbReference>
<evidence type="ECO:0000256" key="1">
    <source>
        <dbReference type="ARBA" id="ARBA00000085"/>
    </source>
</evidence>
<feature type="domain" description="Signal transduction histidine kinase subgroup 3 dimerisation and phosphoacceptor" evidence="11">
    <location>
        <begin position="219"/>
        <end position="283"/>
    </location>
</feature>
<dbReference type="Gene3D" id="1.20.5.1930">
    <property type="match status" value="1"/>
</dbReference>
<evidence type="ECO:0000256" key="4">
    <source>
        <dbReference type="ARBA" id="ARBA00022679"/>
    </source>
</evidence>
<feature type="domain" description="Histidine kinase/HSP90-like ATPase" evidence="10">
    <location>
        <begin position="329"/>
        <end position="425"/>
    </location>
</feature>
<dbReference type="PANTHER" id="PTHR24421">
    <property type="entry name" value="NITRATE/NITRITE SENSOR PROTEIN NARX-RELATED"/>
    <property type="match status" value="1"/>
</dbReference>
<feature type="transmembrane region" description="Helical" evidence="9">
    <location>
        <begin position="159"/>
        <end position="183"/>
    </location>
</feature>
<dbReference type="GO" id="GO:0016301">
    <property type="term" value="F:kinase activity"/>
    <property type="evidence" value="ECO:0007669"/>
    <property type="project" value="UniProtKB-KW"/>
</dbReference>
<evidence type="ECO:0000256" key="7">
    <source>
        <dbReference type="ARBA" id="ARBA00022840"/>
    </source>
</evidence>
<evidence type="ECO:0000256" key="5">
    <source>
        <dbReference type="ARBA" id="ARBA00022741"/>
    </source>
</evidence>
<dbReference type="EMBL" id="JAUSQM010000001">
    <property type="protein sequence ID" value="MDP9823744.1"/>
    <property type="molecule type" value="Genomic_DNA"/>
</dbReference>
<dbReference type="CDD" id="cd16917">
    <property type="entry name" value="HATPase_UhpB-NarQ-NarX-like"/>
    <property type="match status" value="1"/>
</dbReference>
<evidence type="ECO:0000256" key="8">
    <source>
        <dbReference type="ARBA" id="ARBA00023012"/>
    </source>
</evidence>
<keyword evidence="9" id="KW-0812">Transmembrane</keyword>